<dbReference type="NCBIfam" id="NF009628">
    <property type="entry name" value="PRK13149.1-2"/>
    <property type="match status" value="1"/>
</dbReference>
<dbReference type="Pfam" id="PF04410">
    <property type="entry name" value="Gar1"/>
    <property type="match status" value="1"/>
</dbReference>
<dbReference type="GO" id="GO:0042254">
    <property type="term" value="P:ribosome biogenesis"/>
    <property type="evidence" value="ECO:0007669"/>
    <property type="project" value="InterPro"/>
</dbReference>
<dbReference type="InterPro" id="IPR009000">
    <property type="entry name" value="Transl_B-barrel_sf"/>
</dbReference>
<dbReference type="InterPro" id="IPR038664">
    <property type="entry name" value="Gar1/Naf1_Cbf5-bd_sf"/>
</dbReference>
<dbReference type="Gene3D" id="2.40.10.230">
    <property type="entry name" value="Probable tRNA pseudouridine synthase domain"/>
    <property type="match status" value="1"/>
</dbReference>
<dbReference type="InterPro" id="IPR007504">
    <property type="entry name" value="H/ACA_rnp_Gar1/Naf1"/>
</dbReference>
<protein>
    <submittedName>
        <fullName evidence="1">H/ACA RNA-protein complex protein Gar1</fullName>
    </submittedName>
</protein>
<evidence type="ECO:0000313" key="2">
    <source>
        <dbReference type="Proteomes" id="UP000244727"/>
    </source>
</evidence>
<sequence length="75" mass="8068">MQRIGTVESIANGVAVCRAPDADHPDIGTTALTDSLDDIGRVVDVFGPVERPYLAISPADGVHPPELVGQRLYWR</sequence>
<keyword evidence="2" id="KW-1185">Reference proteome</keyword>
<dbReference type="GO" id="GO:0001522">
    <property type="term" value="P:pseudouridine synthesis"/>
    <property type="evidence" value="ECO:0007669"/>
    <property type="project" value="InterPro"/>
</dbReference>
<dbReference type="EMBL" id="CP028858">
    <property type="protein sequence ID" value="AWB27505.1"/>
    <property type="molecule type" value="Genomic_DNA"/>
</dbReference>
<gene>
    <name evidence="1" type="ORF">HARCEL1_07180</name>
</gene>
<evidence type="ECO:0000313" key="1">
    <source>
        <dbReference type="EMBL" id="AWB27505.1"/>
    </source>
</evidence>
<accession>A0A2R4X144</accession>
<dbReference type="GeneID" id="36512277"/>
<dbReference type="Proteomes" id="UP000244727">
    <property type="component" value="Chromosome"/>
</dbReference>
<organism evidence="1 2">
    <name type="scientific">Halococcoides cellulosivorans</name>
    <dbReference type="NCBI Taxonomy" id="1679096"/>
    <lineage>
        <taxon>Archaea</taxon>
        <taxon>Methanobacteriati</taxon>
        <taxon>Methanobacteriota</taxon>
        <taxon>Stenosarchaea group</taxon>
        <taxon>Halobacteria</taxon>
        <taxon>Halobacteriales</taxon>
        <taxon>Haloarculaceae</taxon>
        <taxon>Halococcoides</taxon>
    </lineage>
</organism>
<name>A0A2R4X144_9EURY</name>
<dbReference type="SUPFAM" id="SSF50447">
    <property type="entry name" value="Translation proteins"/>
    <property type="match status" value="1"/>
</dbReference>
<dbReference type="RefSeq" id="WP_108381874.1">
    <property type="nucleotide sequence ID" value="NZ_CP028858.1"/>
</dbReference>
<proteinExistence type="predicted"/>
<dbReference type="AlphaFoldDB" id="A0A2R4X144"/>
<dbReference type="KEGG" id="harc:HARCEL1_07180"/>
<reference evidence="1 2" key="1">
    <citation type="submission" date="2018-04" db="EMBL/GenBank/DDBJ databases">
        <title>Halococcoides cellulosivorans gen. nov., sp. nov., an extremely halophilic cellulose-utilizing haloarchaeon from hypersaline lakes.</title>
        <authorList>
            <person name="Sorokin D.Y."/>
            <person name="Toshchakov S.V."/>
            <person name="Samarov N.I."/>
            <person name="Korzhenkov A."/>
            <person name="Kublanov I.V."/>
        </authorList>
    </citation>
    <scope>NUCLEOTIDE SEQUENCE [LARGE SCALE GENOMIC DNA]</scope>
    <source>
        <strain evidence="1 2">HArcel1</strain>
    </source>
</reference>